<dbReference type="GO" id="GO:0005634">
    <property type="term" value="C:nucleus"/>
    <property type="evidence" value="ECO:0007669"/>
    <property type="project" value="TreeGrafter"/>
</dbReference>
<dbReference type="OrthoDB" id="270602at2759"/>
<organism evidence="3 4">
    <name type="scientific">Bursaphelenchus okinawaensis</name>
    <dbReference type="NCBI Taxonomy" id="465554"/>
    <lineage>
        <taxon>Eukaryota</taxon>
        <taxon>Metazoa</taxon>
        <taxon>Ecdysozoa</taxon>
        <taxon>Nematoda</taxon>
        <taxon>Chromadorea</taxon>
        <taxon>Rhabditida</taxon>
        <taxon>Tylenchina</taxon>
        <taxon>Tylenchomorpha</taxon>
        <taxon>Aphelenchoidea</taxon>
        <taxon>Aphelenchoididae</taxon>
        <taxon>Bursaphelenchus</taxon>
    </lineage>
</organism>
<dbReference type="InterPro" id="IPR029071">
    <property type="entry name" value="Ubiquitin-like_domsf"/>
</dbReference>
<dbReference type="InterPro" id="IPR036249">
    <property type="entry name" value="Thioredoxin-like_sf"/>
</dbReference>
<feature type="region of interest" description="Disordered" evidence="1">
    <location>
        <begin position="292"/>
        <end position="364"/>
    </location>
</feature>
<dbReference type="CDD" id="cd02958">
    <property type="entry name" value="UAS"/>
    <property type="match status" value="1"/>
</dbReference>
<name>A0A811LMR2_9BILA</name>
<proteinExistence type="predicted"/>
<feature type="domain" description="UBX" evidence="2">
    <location>
        <begin position="379"/>
        <end position="456"/>
    </location>
</feature>
<dbReference type="InterPro" id="IPR001012">
    <property type="entry name" value="UBX_dom"/>
</dbReference>
<gene>
    <name evidence="3" type="ORF">BOKJ2_LOCUS13439</name>
</gene>
<dbReference type="PROSITE" id="PS50033">
    <property type="entry name" value="UBX"/>
    <property type="match status" value="1"/>
</dbReference>
<dbReference type="GO" id="GO:0043130">
    <property type="term" value="F:ubiquitin binding"/>
    <property type="evidence" value="ECO:0007669"/>
    <property type="project" value="TreeGrafter"/>
</dbReference>
<dbReference type="Gene3D" id="3.10.20.90">
    <property type="entry name" value="Phosphatidylinositol 3-kinase Catalytic Subunit, Chain A, domain 1"/>
    <property type="match status" value="1"/>
</dbReference>
<dbReference type="PANTHER" id="PTHR23322">
    <property type="entry name" value="FAS-ASSOCIATED PROTEIN"/>
    <property type="match status" value="1"/>
</dbReference>
<dbReference type="Pfam" id="PF00789">
    <property type="entry name" value="UBX"/>
    <property type="match status" value="1"/>
</dbReference>
<dbReference type="InterPro" id="IPR050730">
    <property type="entry name" value="UBX_domain-protein"/>
</dbReference>
<dbReference type="SMART" id="SM00594">
    <property type="entry name" value="UAS"/>
    <property type="match status" value="1"/>
</dbReference>
<dbReference type="SUPFAM" id="SSF54236">
    <property type="entry name" value="Ubiquitin-like"/>
    <property type="match status" value="1"/>
</dbReference>
<feature type="region of interest" description="Disordered" evidence="1">
    <location>
        <begin position="120"/>
        <end position="148"/>
    </location>
</feature>
<dbReference type="Proteomes" id="UP000783686">
    <property type="component" value="Unassembled WGS sequence"/>
</dbReference>
<comment type="caution">
    <text evidence="3">The sequence shown here is derived from an EMBL/GenBank/DDBJ whole genome shotgun (WGS) entry which is preliminary data.</text>
</comment>
<dbReference type="AlphaFoldDB" id="A0A811LMR2"/>
<dbReference type="Pfam" id="PF14555">
    <property type="entry name" value="UBA_4"/>
    <property type="match status" value="1"/>
</dbReference>
<dbReference type="GO" id="GO:0043161">
    <property type="term" value="P:proteasome-mediated ubiquitin-dependent protein catabolic process"/>
    <property type="evidence" value="ECO:0007669"/>
    <property type="project" value="TreeGrafter"/>
</dbReference>
<dbReference type="InterPro" id="IPR006577">
    <property type="entry name" value="UAS"/>
</dbReference>
<dbReference type="EMBL" id="CAJFCW020000006">
    <property type="protein sequence ID" value="CAG9126533.1"/>
    <property type="molecule type" value="Genomic_DNA"/>
</dbReference>
<evidence type="ECO:0000259" key="2">
    <source>
        <dbReference type="PROSITE" id="PS50033"/>
    </source>
</evidence>
<keyword evidence="4" id="KW-1185">Reference proteome</keyword>
<evidence type="ECO:0000313" key="4">
    <source>
        <dbReference type="Proteomes" id="UP000614601"/>
    </source>
</evidence>
<feature type="compositionally biased region" description="Polar residues" evidence="1">
    <location>
        <begin position="304"/>
        <end position="329"/>
    </location>
</feature>
<dbReference type="Proteomes" id="UP000614601">
    <property type="component" value="Unassembled WGS sequence"/>
</dbReference>
<dbReference type="Pfam" id="PF13899">
    <property type="entry name" value="Thioredoxin_7"/>
    <property type="match status" value="1"/>
</dbReference>
<dbReference type="PANTHER" id="PTHR23322:SF6">
    <property type="entry name" value="UBX DOMAIN-CONTAINING PROTEIN 7"/>
    <property type="match status" value="1"/>
</dbReference>
<accession>A0A811LMR2</accession>
<evidence type="ECO:0000313" key="3">
    <source>
        <dbReference type="EMBL" id="CAD5229380.1"/>
    </source>
</evidence>
<sequence>MSHAAVLQFKEFTGVSDDTIADQMLGCCDGDVGRAVELYFARQQVVESVRNGQQDDDVQVIEREEHMEEAVPVSSNAVEVADDDGVRAPMRPVSGRLVQGSFDEQYGSRRRRAAHPIFEQDHDEAGSSGMYRYNGESNENEPARKKRRDLKDLFRPPVELIARFNWDSLLQVGQQKSRWILVNLQEPTEFASQVLNRDVWSNSTVKELIKVNFLFWQMYCDSSEGRRIATYYNITQFPAVFVVDPRIGEMVQSISATDPDAMIHILSDFTEKYPTFKARDLAIKRDMAQNKTDFIDPKLRTPQAMKNGQSASTSAEPSTSKRQSSSDIANAQAKRMKKVVVIDSSEESDDEVKPLTPPSSDSSTCAISFQPWQSYVREDSEGSVDVILRMPDSSREPLKLTLKTPLEALFAFISEKDLDVTQHGLILTFPRRVFKVENAKETLGQLGFQRQELIHVERL</sequence>
<dbReference type="Gene3D" id="3.40.30.10">
    <property type="entry name" value="Glutaredoxin"/>
    <property type="match status" value="1"/>
</dbReference>
<dbReference type="SUPFAM" id="SSF52833">
    <property type="entry name" value="Thioredoxin-like"/>
    <property type="match status" value="1"/>
</dbReference>
<reference evidence="3" key="1">
    <citation type="submission" date="2020-09" db="EMBL/GenBank/DDBJ databases">
        <authorList>
            <person name="Kikuchi T."/>
        </authorList>
    </citation>
    <scope>NUCLEOTIDE SEQUENCE</scope>
    <source>
        <strain evidence="3">SH1</strain>
    </source>
</reference>
<dbReference type="EMBL" id="CAJFDH010000006">
    <property type="protein sequence ID" value="CAD5229380.1"/>
    <property type="molecule type" value="Genomic_DNA"/>
</dbReference>
<protein>
    <recommendedName>
        <fullName evidence="2">UBX domain-containing protein</fullName>
    </recommendedName>
</protein>
<evidence type="ECO:0000256" key="1">
    <source>
        <dbReference type="SAM" id="MobiDB-lite"/>
    </source>
</evidence>